<accession>A0A927HC05</accession>
<evidence type="ECO:0000313" key="2">
    <source>
        <dbReference type="EMBL" id="MBD3109509.1"/>
    </source>
</evidence>
<dbReference type="AlphaFoldDB" id="A0A927HC05"/>
<evidence type="ECO:0000313" key="3">
    <source>
        <dbReference type="Proteomes" id="UP000602076"/>
    </source>
</evidence>
<organism evidence="2 3">
    <name type="scientific">Peribacillus faecalis</name>
    <dbReference type="NCBI Taxonomy" id="2772559"/>
    <lineage>
        <taxon>Bacteria</taxon>
        <taxon>Bacillati</taxon>
        <taxon>Bacillota</taxon>
        <taxon>Bacilli</taxon>
        <taxon>Bacillales</taxon>
        <taxon>Bacillaceae</taxon>
        <taxon>Peribacillus</taxon>
    </lineage>
</organism>
<gene>
    <name evidence="2" type="ORF">IEO70_14265</name>
</gene>
<dbReference type="Proteomes" id="UP000602076">
    <property type="component" value="Unassembled WGS sequence"/>
</dbReference>
<keyword evidence="3" id="KW-1185">Reference proteome</keyword>
<evidence type="ECO:0000256" key="1">
    <source>
        <dbReference type="SAM" id="Coils"/>
    </source>
</evidence>
<sequence length="103" mass="11926">MTDKEFKRLRRHQLMDIIYQLQTREEELTAEVSRLQAELDSKRIRMENAGSIAGAALELNDVFMSAQNAADQYLAEIKILLEETKAERQRIMSVTKKEASRVL</sequence>
<reference evidence="2" key="1">
    <citation type="submission" date="2020-09" db="EMBL/GenBank/DDBJ databases">
        <title>Bacillus faecalis sp. nov., a moderately halophilic bacterium isolated from cow faeces.</title>
        <authorList>
            <person name="Jiang L."/>
            <person name="Lee J."/>
        </authorList>
    </citation>
    <scope>NUCLEOTIDE SEQUENCE</scope>
    <source>
        <strain evidence="2">AGMB 02131</strain>
    </source>
</reference>
<name>A0A927HC05_9BACI</name>
<protein>
    <submittedName>
        <fullName evidence="2">DNA repair protein</fullName>
    </submittedName>
</protein>
<proteinExistence type="predicted"/>
<keyword evidence="1" id="KW-0175">Coiled coil</keyword>
<dbReference type="RefSeq" id="WP_190999047.1">
    <property type="nucleotide sequence ID" value="NZ_JACXSI010000036.1"/>
</dbReference>
<comment type="caution">
    <text evidence="2">The sequence shown here is derived from an EMBL/GenBank/DDBJ whole genome shotgun (WGS) entry which is preliminary data.</text>
</comment>
<feature type="coiled-coil region" evidence="1">
    <location>
        <begin position="18"/>
        <end position="83"/>
    </location>
</feature>
<dbReference type="EMBL" id="JACXSI010000036">
    <property type="protein sequence ID" value="MBD3109509.1"/>
    <property type="molecule type" value="Genomic_DNA"/>
</dbReference>